<gene>
    <name evidence="3" type="ORF">JCM19239_947</name>
</gene>
<reference evidence="4" key="1">
    <citation type="submission" date="2014-09" db="EMBL/GenBank/DDBJ databases">
        <title>Vibrio variabilis JCM 19239. (C206) whole genome shotgun sequence.</title>
        <authorList>
            <person name="Sawabe T."/>
            <person name="Meirelles P."/>
            <person name="Nakanishi M."/>
            <person name="Sayaka M."/>
            <person name="Hattori M."/>
            <person name="Ohkuma M."/>
        </authorList>
    </citation>
    <scope>NUCLEOTIDE SEQUENCE [LARGE SCALE GENOMIC DNA]</scope>
    <source>
        <strain evidence="4">JCM 19239</strain>
    </source>
</reference>
<keyword evidence="4" id="KW-1185">Reference proteome</keyword>
<evidence type="ECO:0000313" key="4">
    <source>
        <dbReference type="Proteomes" id="UP000029223"/>
    </source>
</evidence>
<dbReference type="SUPFAM" id="SSF52172">
    <property type="entry name" value="CheY-like"/>
    <property type="match status" value="1"/>
</dbReference>
<name>A0ABQ0JL61_9VIBR</name>
<dbReference type="Gene3D" id="3.40.50.2300">
    <property type="match status" value="1"/>
</dbReference>
<dbReference type="PROSITE" id="PS50110">
    <property type="entry name" value="RESPONSE_REGULATORY"/>
    <property type="match status" value="1"/>
</dbReference>
<reference evidence="4" key="2">
    <citation type="submission" date="2014-09" db="EMBL/GenBank/DDBJ databases">
        <authorList>
            <consortium name="NBRP consortium"/>
            <person name="Sawabe T."/>
            <person name="Meirelles P."/>
            <person name="Nakanishi M."/>
            <person name="Sayaka M."/>
            <person name="Hattori M."/>
            <person name="Ohkuma M."/>
        </authorList>
    </citation>
    <scope>NUCLEOTIDE SEQUENCE [LARGE SCALE GENOMIC DNA]</scope>
    <source>
        <strain evidence="4">JCM 19239</strain>
    </source>
</reference>
<dbReference type="Proteomes" id="UP000029223">
    <property type="component" value="Unassembled WGS sequence"/>
</dbReference>
<protein>
    <submittedName>
        <fullName evidence="3">C4-dicarboxylate transport transcriptional regulatory protein</fullName>
    </submittedName>
</protein>
<dbReference type="Pfam" id="PF00072">
    <property type="entry name" value="Response_reg"/>
    <property type="match status" value="1"/>
</dbReference>
<evidence type="ECO:0000313" key="3">
    <source>
        <dbReference type="EMBL" id="GAL29499.1"/>
    </source>
</evidence>
<sequence length="59" mass="6528">MEQSFELADIDAKFFANVEDALLCLKQETPLAIISDIRLPGLSGLDLLNTISHHYAGIR</sequence>
<feature type="domain" description="Response regulatory" evidence="2">
    <location>
        <begin position="1"/>
        <end position="59"/>
    </location>
</feature>
<keyword evidence="1" id="KW-0597">Phosphoprotein</keyword>
<dbReference type="InterPro" id="IPR011006">
    <property type="entry name" value="CheY-like_superfamily"/>
</dbReference>
<dbReference type="InterPro" id="IPR001789">
    <property type="entry name" value="Sig_transdc_resp-reg_receiver"/>
</dbReference>
<feature type="modified residue" description="4-aspartylphosphate" evidence="1">
    <location>
        <position position="36"/>
    </location>
</feature>
<comment type="caution">
    <text evidence="3">The sequence shown here is derived from an EMBL/GenBank/DDBJ whole genome shotgun (WGS) entry which is preliminary data.</text>
</comment>
<accession>A0ABQ0JL61</accession>
<organism evidence="3 4">
    <name type="scientific">Vibrio variabilis</name>
    <dbReference type="NCBI Taxonomy" id="990271"/>
    <lineage>
        <taxon>Bacteria</taxon>
        <taxon>Pseudomonadati</taxon>
        <taxon>Pseudomonadota</taxon>
        <taxon>Gammaproteobacteria</taxon>
        <taxon>Vibrionales</taxon>
        <taxon>Vibrionaceae</taxon>
        <taxon>Vibrio</taxon>
    </lineage>
</organism>
<proteinExistence type="predicted"/>
<dbReference type="EMBL" id="BBMS01000066">
    <property type="protein sequence ID" value="GAL29499.1"/>
    <property type="molecule type" value="Genomic_DNA"/>
</dbReference>
<evidence type="ECO:0000256" key="1">
    <source>
        <dbReference type="PROSITE-ProRule" id="PRU00169"/>
    </source>
</evidence>
<evidence type="ECO:0000259" key="2">
    <source>
        <dbReference type="PROSITE" id="PS50110"/>
    </source>
</evidence>